<comment type="caution">
    <text evidence="1">The sequence shown here is derived from an EMBL/GenBank/DDBJ whole genome shotgun (WGS) entry which is preliminary data.</text>
</comment>
<sequence length="157" mass="18254">MEVIRATDPVRSAKYERWKTQWKDQSELDEFFFISDVVHPEDVLMFSKVLFPDLVVHESGVFLASQFTVEAFTNWMETCNKDVVAVEKLLNHMHLYDVFGGCNDRVEEAVYEQLCRIVAQSWRMVLLSQFPERTFCVQAIVSDQEYGPVVTFSQVSV</sequence>
<name>A0A0A1YSM0_PSEFL</name>
<organism evidence="1 2">
    <name type="scientific">Pseudomonas fluorescens LMG 5329</name>
    <dbReference type="NCBI Taxonomy" id="1324332"/>
    <lineage>
        <taxon>Bacteria</taxon>
        <taxon>Pseudomonadati</taxon>
        <taxon>Pseudomonadota</taxon>
        <taxon>Gammaproteobacteria</taxon>
        <taxon>Pseudomonadales</taxon>
        <taxon>Pseudomonadaceae</taxon>
        <taxon>Pseudomonas</taxon>
    </lineage>
</organism>
<evidence type="ECO:0000313" key="1">
    <source>
        <dbReference type="EMBL" id="KGE64788.1"/>
    </source>
</evidence>
<evidence type="ECO:0000313" key="2">
    <source>
        <dbReference type="Proteomes" id="UP000030060"/>
    </source>
</evidence>
<dbReference type="Proteomes" id="UP000030060">
    <property type="component" value="Unassembled WGS sequence"/>
</dbReference>
<proteinExistence type="predicted"/>
<dbReference type="OrthoDB" id="6887668at2"/>
<reference evidence="1 2" key="1">
    <citation type="journal article" date="2013" name="Genome Announc.">
        <title>Draft Genome Sequence of Pseudomonas fluorescens LMG 5329, a White Line-Inducing Principle-Producing Bioindicator for the Mushroom Pathogen Pseudomonas tolaasii.</title>
        <authorList>
            <person name="Ghequire M.G."/>
            <person name="Rokni-Zadeh H."/>
            <person name="Zarrineh P."/>
            <person name="De Mot R."/>
        </authorList>
    </citation>
    <scope>NUCLEOTIDE SEQUENCE [LARGE SCALE GENOMIC DNA]</scope>
    <source>
        <strain evidence="1 2">LMG 5329</strain>
    </source>
</reference>
<dbReference type="AlphaFoldDB" id="A0A0A1YSM0"/>
<accession>A0A0A1YSM0</accession>
<protein>
    <submittedName>
        <fullName evidence="1">Uncharacterized protein</fullName>
    </submittedName>
</protein>
<gene>
    <name evidence="1" type="ORF">K814_0127485</name>
</gene>
<dbReference type="RefSeq" id="WP_038850475.1">
    <property type="nucleotide sequence ID" value="NZ_ASGY01000218.1"/>
</dbReference>
<dbReference type="EMBL" id="ASGY01000218">
    <property type="protein sequence ID" value="KGE64788.1"/>
    <property type="molecule type" value="Genomic_DNA"/>
</dbReference>